<dbReference type="EMBL" id="JAODUO010002456">
    <property type="protein sequence ID" value="KAK2152410.1"/>
    <property type="molecule type" value="Genomic_DNA"/>
</dbReference>
<dbReference type="Proteomes" id="UP001209878">
    <property type="component" value="Unassembled WGS sequence"/>
</dbReference>
<protein>
    <recommendedName>
        <fullName evidence="3">Fibronectin type-III domain-containing protein</fullName>
    </recommendedName>
</protein>
<dbReference type="AlphaFoldDB" id="A0AAD9N0N1"/>
<dbReference type="SUPFAM" id="SSF49265">
    <property type="entry name" value="Fibronectin type III"/>
    <property type="match status" value="1"/>
</dbReference>
<evidence type="ECO:0008006" key="3">
    <source>
        <dbReference type="Google" id="ProtNLM"/>
    </source>
</evidence>
<dbReference type="InterPro" id="IPR013783">
    <property type="entry name" value="Ig-like_fold"/>
</dbReference>
<accession>A0AAD9N0N1</accession>
<reference evidence="1" key="1">
    <citation type="journal article" date="2023" name="Mol. Biol. Evol.">
        <title>Third-Generation Sequencing Reveals the Adaptive Role of the Epigenome in Three Deep-Sea Polychaetes.</title>
        <authorList>
            <person name="Perez M."/>
            <person name="Aroh O."/>
            <person name="Sun Y."/>
            <person name="Lan Y."/>
            <person name="Juniper S.K."/>
            <person name="Young C.R."/>
            <person name="Angers B."/>
            <person name="Qian P.Y."/>
        </authorList>
    </citation>
    <scope>NUCLEOTIDE SEQUENCE</scope>
    <source>
        <strain evidence="1">R07B-5</strain>
    </source>
</reference>
<name>A0AAD9N0N1_RIDPI</name>
<dbReference type="Gene3D" id="2.60.40.10">
    <property type="entry name" value="Immunoglobulins"/>
    <property type="match status" value="1"/>
</dbReference>
<organism evidence="1 2">
    <name type="scientific">Ridgeia piscesae</name>
    <name type="common">Tubeworm</name>
    <dbReference type="NCBI Taxonomy" id="27915"/>
    <lineage>
        <taxon>Eukaryota</taxon>
        <taxon>Metazoa</taxon>
        <taxon>Spiralia</taxon>
        <taxon>Lophotrochozoa</taxon>
        <taxon>Annelida</taxon>
        <taxon>Polychaeta</taxon>
        <taxon>Sedentaria</taxon>
        <taxon>Canalipalpata</taxon>
        <taxon>Sabellida</taxon>
        <taxon>Siboglinidae</taxon>
        <taxon>Ridgeia</taxon>
    </lineage>
</organism>
<evidence type="ECO:0000313" key="1">
    <source>
        <dbReference type="EMBL" id="KAK2152410.1"/>
    </source>
</evidence>
<gene>
    <name evidence="1" type="ORF">NP493_2462g00014</name>
</gene>
<dbReference type="InterPro" id="IPR003961">
    <property type="entry name" value="FN3_dom"/>
</dbReference>
<dbReference type="InterPro" id="IPR036116">
    <property type="entry name" value="FN3_sf"/>
</dbReference>
<comment type="caution">
    <text evidence="1">The sequence shown here is derived from an EMBL/GenBank/DDBJ whole genome shotgun (WGS) entry which is preliminary data.</text>
</comment>
<keyword evidence="2" id="KW-1185">Reference proteome</keyword>
<sequence length="184" mass="20072">MLSIYCYGLAAKPKFPSSIKPNIADVTSSSVYVGWPKASNISAGLEGHYHYMLWLQADGEREKNVTRVEQGAGEQRMEAQITGLTFNKKYSLRVEPYRGLRRSGMAGGGCRVRQCARKAWAQAAEGCSGRQGRAVARARSADGRYECSRGMCWFSSSSKHKAQGWLSVQQCTALDAAHKGQAGA</sequence>
<evidence type="ECO:0000313" key="2">
    <source>
        <dbReference type="Proteomes" id="UP001209878"/>
    </source>
</evidence>
<dbReference type="CDD" id="cd00063">
    <property type="entry name" value="FN3"/>
    <property type="match status" value="1"/>
</dbReference>
<proteinExistence type="predicted"/>